<protein>
    <recommendedName>
        <fullName evidence="6">Strictosidine synthase conserved region domain-containing protein</fullName>
    </recommendedName>
</protein>
<organism evidence="7 8">
    <name type="scientific">Hibiscus sabdariffa</name>
    <name type="common">roselle</name>
    <dbReference type="NCBI Taxonomy" id="183260"/>
    <lineage>
        <taxon>Eukaryota</taxon>
        <taxon>Viridiplantae</taxon>
        <taxon>Streptophyta</taxon>
        <taxon>Embryophyta</taxon>
        <taxon>Tracheophyta</taxon>
        <taxon>Spermatophyta</taxon>
        <taxon>Magnoliopsida</taxon>
        <taxon>eudicotyledons</taxon>
        <taxon>Gunneridae</taxon>
        <taxon>Pentapetalae</taxon>
        <taxon>rosids</taxon>
        <taxon>malvids</taxon>
        <taxon>Malvales</taxon>
        <taxon>Malvaceae</taxon>
        <taxon>Malvoideae</taxon>
        <taxon>Hibiscus</taxon>
    </lineage>
</organism>
<evidence type="ECO:0000256" key="1">
    <source>
        <dbReference type="ARBA" id="ARBA00004116"/>
    </source>
</evidence>
<dbReference type="PANTHER" id="PTHR10426">
    <property type="entry name" value="STRICTOSIDINE SYNTHASE-RELATED"/>
    <property type="match status" value="1"/>
</dbReference>
<evidence type="ECO:0000256" key="2">
    <source>
        <dbReference type="ARBA" id="ARBA00009191"/>
    </source>
</evidence>
<dbReference type="InterPro" id="IPR018119">
    <property type="entry name" value="Strictosidine_synth_cons-reg"/>
</dbReference>
<keyword evidence="5" id="KW-0732">Signal</keyword>
<evidence type="ECO:0000256" key="5">
    <source>
        <dbReference type="SAM" id="SignalP"/>
    </source>
</evidence>
<dbReference type="SUPFAM" id="SSF63829">
    <property type="entry name" value="Calcium-dependent phosphotriesterase"/>
    <property type="match status" value="1"/>
</dbReference>
<dbReference type="PROSITE" id="PS51257">
    <property type="entry name" value="PROKAR_LIPOPROTEIN"/>
    <property type="match status" value="1"/>
</dbReference>
<accession>A0ABR2FPK2</accession>
<dbReference type="Gene3D" id="2.120.10.30">
    <property type="entry name" value="TolB, C-terminal domain"/>
    <property type="match status" value="1"/>
</dbReference>
<dbReference type="Pfam" id="PF03088">
    <property type="entry name" value="Str_synth"/>
    <property type="match status" value="1"/>
</dbReference>
<sequence>MTTKTITALVVSTFVLQSCFFPTDVLAISFSKIQLPKNAIGPEALAFELGTGQFFTGIGDGRILKYQGPTIGFVDFGYAAPNRSKSMCDGMHFANTNQTCGRPVGMALHHQTKKLYVCDAFFGFGVLGPEGGLVTILSTMADGEPYRFCDGVEVHQPTGNVYFTDASAIYDIREFKTAASVNDSTGRLLKYDVEKKQVTVLFRNLSFPGGVAVDEEEEFVLVSEFLGNRIRKIQLRGHKPYESDIINTQPFPDNIRKAGLDEFWIAEARIDGGTQSNLVPVGARIDASGNVIERVHLEEWYGNKLVSEVREFDRKLYIASLFVDFIGVYEH</sequence>
<evidence type="ECO:0000313" key="7">
    <source>
        <dbReference type="EMBL" id="KAK8583949.1"/>
    </source>
</evidence>
<keyword evidence="4" id="KW-0325">Glycoprotein</keyword>
<comment type="subcellular location">
    <subcellularLocation>
        <location evidence="1">Vacuole</location>
    </subcellularLocation>
</comment>
<proteinExistence type="inferred from homology"/>
<dbReference type="EMBL" id="JBBPBM010000005">
    <property type="protein sequence ID" value="KAK8583949.1"/>
    <property type="molecule type" value="Genomic_DNA"/>
</dbReference>
<comment type="similarity">
    <text evidence="2">Belongs to the strictosidine synthase family.</text>
</comment>
<feature type="chain" id="PRO_5046695063" description="Strictosidine synthase conserved region domain-containing protein" evidence="5">
    <location>
        <begin position="28"/>
        <end position="331"/>
    </location>
</feature>
<dbReference type="Proteomes" id="UP001472677">
    <property type="component" value="Unassembled WGS sequence"/>
</dbReference>
<comment type="caution">
    <text evidence="7">The sequence shown here is derived from an EMBL/GenBank/DDBJ whole genome shotgun (WGS) entry which is preliminary data.</text>
</comment>
<dbReference type="PANTHER" id="PTHR10426:SF136">
    <property type="entry name" value="PROTEIN STRICTOSIDINE SYNTHASE-LIKE 9-LIKE"/>
    <property type="match status" value="1"/>
</dbReference>
<gene>
    <name evidence="7" type="ORF">V6N12_068203</name>
</gene>
<feature type="domain" description="Strictosidine synthase conserved region" evidence="6">
    <location>
        <begin position="150"/>
        <end position="233"/>
    </location>
</feature>
<feature type="signal peptide" evidence="5">
    <location>
        <begin position="1"/>
        <end position="27"/>
    </location>
</feature>
<evidence type="ECO:0000259" key="6">
    <source>
        <dbReference type="Pfam" id="PF03088"/>
    </source>
</evidence>
<dbReference type="InterPro" id="IPR011042">
    <property type="entry name" value="6-blade_b-propeller_TolB-like"/>
</dbReference>
<evidence type="ECO:0000256" key="3">
    <source>
        <dbReference type="ARBA" id="ARBA00022554"/>
    </source>
</evidence>
<evidence type="ECO:0000313" key="8">
    <source>
        <dbReference type="Proteomes" id="UP001472677"/>
    </source>
</evidence>
<reference evidence="7 8" key="1">
    <citation type="journal article" date="2024" name="G3 (Bethesda)">
        <title>Genome assembly of Hibiscus sabdariffa L. provides insights into metabolisms of medicinal natural products.</title>
        <authorList>
            <person name="Kim T."/>
        </authorList>
    </citation>
    <scope>NUCLEOTIDE SEQUENCE [LARGE SCALE GENOMIC DNA]</scope>
    <source>
        <strain evidence="7">TK-2024</strain>
        <tissue evidence="7">Old leaves</tissue>
    </source>
</reference>
<keyword evidence="3" id="KW-0926">Vacuole</keyword>
<name>A0ABR2FPK2_9ROSI</name>
<evidence type="ECO:0000256" key="4">
    <source>
        <dbReference type="ARBA" id="ARBA00023180"/>
    </source>
</evidence>
<keyword evidence="8" id="KW-1185">Reference proteome</keyword>